<dbReference type="Pfam" id="PF09923">
    <property type="entry name" value="DUF2155"/>
    <property type="match status" value="1"/>
</dbReference>
<dbReference type="RefSeq" id="WP_282587188.1">
    <property type="nucleotide sequence ID" value="NZ_JAMOIM010000018.1"/>
</dbReference>
<dbReference type="Proteomes" id="UP001165667">
    <property type="component" value="Unassembled WGS sequence"/>
</dbReference>
<name>A0AA41Z0X6_9HYPH</name>
<accession>A0AA41Z0X6</accession>
<protein>
    <submittedName>
        <fullName evidence="2">DUF2155 domain-containing protein</fullName>
    </submittedName>
</protein>
<evidence type="ECO:0000313" key="3">
    <source>
        <dbReference type="Proteomes" id="UP001165667"/>
    </source>
</evidence>
<evidence type="ECO:0000256" key="1">
    <source>
        <dbReference type="SAM" id="MobiDB-lite"/>
    </source>
</evidence>
<evidence type="ECO:0000313" key="2">
    <source>
        <dbReference type="EMBL" id="MCW6510815.1"/>
    </source>
</evidence>
<reference evidence="2" key="1">
    <citation type="submission" date="2022-05" db="EMBL/GenBank/DDBJ databases">
        <authorList>
            <person name="Pankratov T."/>
        </authorList>
    </citation>
    <scope>NUCLEOTIDE SEQUENCE</scope>
    <source>
        <strain evidence="2">BP6-180914</strain>
    </source>
</reference>
<organism evidence="2 3">
    <name type="scientific">Lichenifustis flavocetrariae</name>
    <dbReference type="NCBI Taxonomy" id="2949735"/>
    <lineage>
        <taxon>Bacteria</taxon>
        <taxon>Pseudomonadati</taxon>
        <taxon>Pseudomonadota</taxon>
        <taxon>Alphaproteobacteria</taxon>
        <taxon>Hyphomicrobiales</taxon>
        <taxon>Lichenihabitantaceae</taxon>
        <taxon>Lichenifustis</taxon>
    </lineage>
</organism>
<gene>
    <name evidence="2" type="ORF">M8523_22635</name>
</gene>
<sequence length="214" mass="22738">MTSASFFQGLGPVTVLSLVIAAGAFDAPAWADKIKNPVAVFSGLDKITGRIISFEAKIDETVQFGSLQVTPRVCYTRPQTEAPQTDAFAEVDEVQADKQYKQIFSGWMFAASPGLHGIEHPVYDVWLTECKGGSEVIADAPDPNADPNAVPAPTADAASPATPSVAAPPPKPKRVVKRQEAPPTAVPERREPSQSFFPASNYPTEFGGKDPAGK</sequence>
<dbReference type="AlphaFoldDB" id="A0AA41Z0X6"/>
<keyword evidence="3" id="KW-1185">Reference proteome</keyword>
<feature type="compositionally biased region" description="Low complexity" evidence="1">
    <location>
        <begin position="138"/>
        <end position="165"/>
    </location>
</feature>
<comment type="caution">
    <text evidence="2">The sequence shown here is derived from an EMBL/GenBank/DDBJ whole genome shotgun (WGS) entry which is preliminary data.</text>
</comment>
<proteinExistence type="predicted"/>
<feature type="region of interest" description="Disordered" evidence="1">
    <location>
        <begin position="137"/>
        <end position="214"/>
    </location>
</feature>
<dbReference type="InterPro" id="IPR019225">
    <property type="entry name" value="DUF2155"/>
</dbReference>
<feature type="compositionally biased region" description="Polar residues" evidence="1">
    <location>
        <begin position="193"/>
        <end position="203"/>
    </location>
</feature>
<dbReference type="EMBL" id="JAMOIM010000018">
    <property type="protein sequence ID" value="MCW6510815.1"/>
    <property type="molecule type" value="Genomic_DNA"/>
</dbReference>